<dbReference type="InterPro" id="IPR054594">
    <property type="entry name" value="Lon_lid"/>
</dbReference>
<dbReference type="FunFam" id="3.40.50.300:FF:000021">
    <property type="entry name" value="Lon protease homolog"/>
    <property type="match status" value="1"/>
</dbReference>
<dbReference type="InterPro" id="IPR004815">
    <property type="entry name" value="Lon_bac/euk-typ"/>
</dbReference>
<name>A0A6N2SEZ9_9FIRM</name>
<evidence type="ECO:0000256" key="9">
    <source>
        <dbReference type="ARBA" id="ARBA00050665"/>
    </source>
</evidence>
<feature type="active site" evidence="14 16">
    <location>
        <position position="728"/>
    </location>
</feature>
<dbReference type="SMART" id="SM00464">
    <property type="entry name" value="LON"/>
    <property type="match status" value="1"/>
</dbReference>
<sequence length="803" mass="90186">MHEINNRPEPIVLPLLAMRGLVLFPKMVLHFEVGREKSIKALQDVMEKDRRIFLVTQKDVRVEDPDERALFHVGVVAEVKQIVKSGSGNNLRVLVEGLYRAKLRHLVDTEPYYTAETLEFPLREARPSELNTCDALMRTVKDLFEEYCSLSPKMPKDMVINALISEDPHYVAEYIAANIPLRIEEKQEILIATSPVKRLELLASYLESENDILSLEKDIYDRVKESIDKNQREYYLREQMRVIQEELGESDNPVDEAQQYFEKIDQLALPDEAREKLYKEADRLMKLPSNSHEGGVIRGYLDTCLELPWNKSTKDKIDLQKAEKLLDKEHYGLQRVKERILEVLATRALAPDIKGQIICLVGPPGVGKTSIARSIAKAMGRKYVRISLGGVRDESDIRGHRKTYIGAMPGRIINAIKLAGSNNPLMLLDEVDKMGNDFRDDPSSAMLEVLDSEQNFAFRDHYIEIPFDLSEVFFIATANDLSTIPAPLLDRMDVIELPSYTREEKFQIAKRHLLAKQMKKHGLTAKTFRLADDAIYGLIDFYTRESGVRKLEREIGALCRKADREIVGKGASRVVITGASLYDYLGPKRFRPDEPAERDEIGLVNGLAWTSVGGEMLQVEVAVMEGSGKVELTGSLGDVMKESAKAAISYIRSRAQEYGIDPNFYKNKDIHIHLPEGAVPKDGPSAGVTLTTALVSALTGTPVRRDVAMTGEITLRGRVLAIGGLREKTMAAYRAGIKTVLIPKENLPDLYEVDPVVKEAIRFIPADHVETVLQTALCPREEGKEIHAVLKKAPAKPEAVLAQ</sequence>
<comment type="subunit">
    <text evidence="14 15">Homohexamer. Organized in a ring with a central cavity.</text>
</comment>
<dbReference type="InterPro" id="IPR008269">
    <property type="entry name" value="Lon_proteolytic"/>
</dbReference>
<feature type="domain" description="Lon proteolytic" evidence="20">
    <location>
        <begin position="598"/>
        <end position="779"/>
    </location>
</feature>
<keyword evidence="7 14" id="KW-0067">ATP-binding</keyword>
<comment type="induction">
    <text evidence="14">By heat shock.</text>
</comment>
<evidence type="ECO:0000256" key="11">
    <source>
        <dbReference type="ARBA" id="ARBA00066743"/>
    </source>
</evidence>
<dbReference type="SUPFAM" id="SSF88697">
    <property type="entry name" value="PUA domain-like"/>
    <property type="match status" value="1"/>
</dbReference>
<dbReference type="PIRSF" id="PIRSF001174">
    <property type="entry name" value="Lon_proteas"/>
    <property type="match status" value="1"/>
</dbReference>
<keyword evidence="6 14" id="KW-0720">Serine protease</keyword>
<evidence type="ECO:0000256" key="12">
    <source>
        <dbReference type="ARBA" id="ARBA00071934"/>
    </source>
</evidence>
<dbReference type="PROSITE" id="PS51787">
    <property type="entry name" value="LON_N"/>
    <property type="match status" value="1"/>
</dbReference>
<dbReference type="GO" id="GO:0004252">
    <property type="term" value="F:serine-type endopeptidase activity"/>
    <property type="evidence" value="ECO:0007669"/>
    <property type="project" value="UniProtKB-UniRule"/>
</dbReference>
<dbReference type="GO" id="GO:0006515">
    <property type="term" value="P:protein quality control for misfolded or incompletely synthesized proteins"/>
    <property type="evidence" value="ECO:0007669"/>
    <property type="project" value="UniProtKB-UniRule"/>
</dbReference>
<evidence type="ECO:0000256" key="5">
    <source>
        <dbReference type="ARBA" id="ARBA00022801"/>
    </source>
</evidence>
<evidence type="ECO:0000256" key="19">
    <source>
        <dbReference type="RuleBase" id="RU000591"/>
    </source>
</evidence>
<evidence type="ECO:0000259" key="21">
    <source>
        <dbReference type="PROSITE" id="PS51787"/>
    </source>
</evidence>
<keyword evidence="4 14" id="KW-0547">Nucleotide-binding</keyword>
<evidence type="ECO:0000256" key="15">
    <source>
        <dbReference type="PIRNR" id="PIRNR001174"/>
    </source>
</evidence>
<dbReference type="SMART" id="SM00382">
    <property type="entry name" value="AAA"/>
    <property type="match status" value="1"/>
</dbReference>
<dbReference type="InterPro" id="IPR027417">
    <property type="entry name" value="P-loop_NTPase"/>
</dbReference>
<dbReference type="GO" id="GO:0005737">
    <property type="term" value="C:cytoplasm"/>
    <property type="evidence" value="ECO:0007669"/>
    <property type="project" value="UniProtKB-SubCell"/>
</dbReference>
<reference evidence="22" key="1">
    <citation type="submission" date="2019-11" db="EMBL/GenBank/DDBJ databases">
        <authorList>
            <person name="Feng L."/>
        </authorList>
    </citation>
    <scope>NUCLEOTIDE SEQUENCE</scope>
    <source>
        <strain evidence="22">AundefinedLFYP135</strain>
    </source>
</reference>
<dbReference type="EC" id="3.4.21.53" evidence="11 14"/>
<dbReference type="PRINTS" id="PR00830">
    <property type="entry name" value="ENDOLAPTASE"/>
</dbReference>
<evidence type="ECO:0000256" key="1">
    <source>
        <dbReference type="ARBA" id="ARBA00004496"/>
    </source>
</evidence>
<comment type="subcellular location">
    <subcellularLocation>
        <location evidence="1 14 15">Cytoplasm</location>
    </subcellularLocation>
</comment>
<dbReference type="InterPro" id="IPR027543">
    <property type="entry name" value="Lon_bac"/>
</dbReference>
<feature type="active site" evidence="14 16">
    <location>
        <position position="685"/>
    </location>
</feature>
<dbReference type="GO" id="GO:0034605">
    <property type="term" value="P:cellular response to heat"/>
    <property type="evidence" value="ECO:0007669"/>
    <property type="project" value="UniProtKB-UniRule"/>
</dbReference>
<keyword evidence="3 14" id="KW-0645">Protease</keyword>
<dbReference type="SUPFAM" id="SSF52540">
    <property type="entry name" value="P-loop containing nucleoside triphosphate hydrolases"/>
    <property type="match status" value="1"/>
</dbReference>
<evidence type="ECO:0000256" key="10">
    <source>
        <dbReference type="ARBA" id="ARBA00053875"/>
    </source>
</evidence>
<gene>
    <name evidence="22" type="primary">lon1</name>
    <name evidence="14" type="synonym">lon</name>
    <name evidence="22" type="ORF">AULFYP135_00899</name>
</gene>
<evidence type="ECO:0000256" key="4">
    <source>
        <dbReference type="ARBA" id="ARBA00022741"/>
    </source>
</evidence>
<dbReference type="Pfam" id="PF05362">
    <property type="entry name" value="Lon_C"/>
    <property type="match status" value="1"/>
</dbReference>
<evidence type="ECO:0000256" key="2">
    <source>
        <dbReference type="ARBA" id="ARBA00022490"/>
    </source>
</evidence>
<dbReference type="InterPro" id="IPR003959">
    <property type="entry name" value="ATPase_AAA_core"/>
</dbReference>
<evidence type="ECO:0000259" key="20">
    <source>
        <dbReference type="PROSITE" id="PS51786"/>
    </source>
</evidence>
<keyword evidence="5 14" id="KW-0378">Hydrolase</keyword>
<dbReference type="GO" id="GO:0005524">
    <property type="term" value="F:ATP binding"/>
    <property type="evidence" value="ECO:0007669"/>
    <property type="project" value="UniProtKB-UniRule"/>
</dbReference>
<dbReference type="InterPro" id="IPR020568">
    <property type="entry name" value="Ribosomal_Su5_D2-typ_SF"/>
</dbReference>
<dbReference type="Gene3D" id="1.10.8.60">
    <property type="match status" value="1"/>
</dbReference>
<dbReference type="GO" id="GO:0043565">
    <property type="term" value="F:sequence-specific DNA binding"/>
    <property type="evidence" value="ECO:0007669"/>
    <property type="project" value="UniProtKB-UniRule"/>
</dbReference>
<evidence type="ECO:0000256" key="14">
    <source>
        <dbReference type="HAMAP-Rule" id="MF_01973"/>
    </source>
</evidence>
<dbReference type="GO" id="GO:0016887">
    <property type="term" value="F:ATP hydrolysis activity"/>
    <property type="evidence" value="ECO:0007669"/>
    <property type="project" value="UniProtKB-UniRule"/>
</dbReference>
<protein>
    <recommendedName>
        <fullName evidence="12 14">Lon protease</fullName>
        <ecNumber evidence="11 14">3.4.21.53</ecNumber>
    </recommendedName>
    <alternativeName>
        <fullName evidence="13 14">ATP-dependent protease La</fullName>
    </alternativeName>
</protein>
<dbReference type="PROSITE" id="PS51786">
    <property type="entry name" value="LON_PROTEOLYTIC"/>
    <property type="match status" value="1"/>
</dbReference>
<dbReference type="Gene3D" id="2.30.130.40">
    <property type="entry name" value="LON domain-like"/>
    <property type="match status" value="1"/>
</dbReference>
<dbReference type="Gene3D" id="1.20.5.5270">
    <property type="match status" value="1"/>
</dbReference>
<dbReference type="InterPro" id="IPR015947">
    <property type="entry name" value="PUA-like_sf"/>
</dbReference>
<evidence type="ECO:0000256" key="8">
    <source>
        <dbReference type="ARBA" id="ARBA00023016"/>
    </source>
</evidence>
<dbReference type="HAMAP" id="MF_01973">
    <property type="entry name" value="lon_bact"/>
    <property type="match status" value="1"/>
</dbReference>
<evidence type="ECO:0000256" key="3">
    <source>
        <dbReference type="ARBA" id="ARBA00022670"/>
    </source>
</evidence>
<dbReference type="Pfam" id="PF22667">
    <property type="entry name" value="Lon_lid"/>
    <property type="match status" value="1"/>
</dbReference>
<proteinExistence type="evidence at transcript level"/>
<comment type="catalytic activity">
    <reaction evidence="9 14 15 18">
        <text>Hydrolysis of proteins in presence of ATP.</text>
        <dbReference type="EC" id="3.4.21.53"/>
    </reaction>
</comment>
<dbReference type="Pfam" id="PF02190">
    <property type="entry name" value="LON_substr_bdg"/>
    <property type="match status" value="1"/>
</dbReference>
<dbReference type="Gene3D" id="3.40.50.300">
    <property type="entry name" value="P-loop containing nucleotide triphosphate hydrolases"/>
    <property type="match status" value="1"/>
</dbReference>
<keyword evidence="8 14" id="KW-0346">Stress response</keyword>
<evidence type="ECO:0000256" key="13">
    <source>
        <dbReference type="ARBA" id="ARBA00082722"/>
    </source>
</evidence>
<evidence type="ECO:0000256" key="17">
    <source>
        <dbReference type="PIRSR" id="PIRSR001174-2"/>
    </source>
</evidence>
<dbReference type="EMBL" id="CACRSL010000003">
    <property type="protein sequence ID" value="VYS91554.1"/>
    <property type="molecule type" value="Genomic_DNA"/>
</dbReference>
<dbReference type="InterPro" id="IPR014721">
    <property type="entry name" value="Ribsml_uS5_D2-typ_fold_subgr"/>
</dbReference>
<evidence type="ECO:0000256" key="6">
    <source>
        <dbReference type="ARBA" id="ARBA00022825"/>
    </source>
</evidence>
<dbReference type="CDD" id="cd19500">
    <property type="entry name" value="RecA-like_Lon"/>
    <property type="match status" value="1"/>
</dbReference>
<evidence type="ECO:0000256" key="7">
    <source>
        <dbReference type="ARBA" id="ARBA00022840"/>
    </source>
</evidence>
<dbReference type="InterPro" id="IPR027065">
    <property type="entry name" value="Lon_Prtase"/>
</dbReference>
<keyword evidence="2 14" id="KW-0963">Cytoplasm</keyword>
<dbReference type="InterPro" id="IPR008268">
    <property type="entry name" value="Peptidase_S16_AS"/>
</dbReference>
<dbReference type="Gene3D" id="1.20.58.1480">
    <property type="match status" value="1"/>
</dbReference>
<organism evidence="22">
    <name type="scientific">uncultured Anaerotruncus sp</name>
    <dbReference type="NCBI Taxonomy" id="905011"/>
    <lineage>
        <taxon>Bacteria</taxon>
        <taxon>Bacillati</taxon>
        <taxon>Bacillota</taxon>
        <taxon>Clostridia</taxon>
        <taxon>Eubacteriales</taxon>
        <taxon>Oscillospiraceae</taxon>
        <taxon>Anaerotruncus</taxon>
        <taxon>environmental samples</taxon>
    </lineage>
</organism>
<comment type="function">
    <text evidence="10 14">ATP-dependent serine protease that mediates the selective degradation of mutant and abnormal proteins as well as certain short-lived regulatory proteins. Required for cellular homeostasis and for survival from DNA damage and developmental changes induced by stress. Degrades polypeptides processively to yield small peptide fragments that are 5 to 10 amino acids long. Binds to DNA in a double-stranded, site-specific manner.</text>
</comment>
<dbReference type="GO" id="GO:0004176">
    <property type="term" value="F:ATP-dependent peptidase activity"/>
    <property type="evidence" value="ECO:0007669"/>
    <property type="project" value="UniProtKB-UniRule"/>
</dbReference>
<dbReference type="Pfam" id="PF00004">
    <property type="entry name" value="AAA"/>
    <property type="match status" value="1"/>
</dbReference>
<dbReference type="InterPro" id="IPR046336">
    <property type="entry name" value="Lon_prtase_N_sf"/>
</dbReference>
<dbReference type="InterPro" id="IPR003593">
    <property type="entry name" value="AAA+_ATPase"/>
</dbReference>
<dbReference type="Gene3D" id="3.30.230.10">
    <property type="match status" value="1"/>
</dbReference>
<comment type="similarity">
    <text evidence="14 15 18 19">Belongs to the peptidase S16 family.</text>
</comment>
<dbReference type="AlphaFoldDB" id="A0A6N2SEZ9"/>
<feature type="domain" description="Lon N-terminal" evidence="21">
    <location>
        <begin position="13"/>
        <end position="210"/>
    </location>
</feature>
<evidence type="ECO:0000256" key="16">
    <source>
        <dbReference type="PIRSR" id="PIRSR001174-1"/>
    </source>
</evidence>
<dbReference type="NCBIfam" id="TIGR00763">
    <property type="entry name" value="lon"/>
    <property type="match status" value="1"/>
</dbReference>
<feature type="binding site" evidence="14 17">
    <location>
        <begin position="362"/>
        <end position="369"/>
    </location>
    <ligand>
        <name>ATP</name>
        <dbReference type="ChEBI" id="CHEBI:30616"/>
    </ligand>
</feature>
<evidence type="ECO:0000313" key="22">
    <source>
        <dbReference type="EMBL" id="VYS91554.1"/>
    </source>
</evidence>
<dbReference type="InterPro" id="IPR003111">
    <property type="entry name" value="Lon_prtase_N"/>
</dbReference>
<evidence type="ECO:0000256" key="18">
    <source>
        <dbReference type="PROSITE-ProRule" id="PRU01122"/>
    </source>
</evidence>
<dbReference type="SUPFAM" id="SSF54211">
    <property type="entry name" value="Ribosomal protein S5 domain 2-like"/>
    <property type="match status" value="1"/>
</dbReference>
<dbReference type="PROSITE" id="PS01046">
    <property type="entry name" value="LON_SER"/>
    <property type="match status" value="1"/>
</dbReference>
<accession>A0A6N2SEZ9</accession>
<dbReference type="PANTHER" id="PTHR10046">
    <property type="entry name" value="ATP DEPENDENT LON PROTEASE FAMILY MEMBER"/>
    <property type="match status" value="1"/>
</dbReference>